<sequence>MSNSLFQAAKSVSRHVQTRAYSAPRHLMSIADLTPKEFARLVLNAAEHKKAFKAGTASEKLKTSLSGPAVALMFSKRSTRTRVSTESAVAMMGGHPMFLGKDDIQLGVNESLRDTSTVISSMTSCMVARVGPHSDVTGLAEHSSVPVINALSADFHPLQTIADFLTIHEAFPAANPSEGSLGLEGRKVAWIGDSNNVLFDLAIGCFKMGVDIAVASPKGYGIPDRMRSLILSSGSTSKLIETTVPEEAIQGADILVTDTWVSMGQEEEAKKRLQAFEGFQITHDLAKRGGAKENWKFMHCLPRHPEEVSDKVFYDERSLVFQEAENRLWAAIAALEGFVVNKGNIA</sequence>
<dbReference type="EMBL" id="CAWUHB010000016">
    <property type="protein sequence ID" value="CAK7218716.1"/>
    <property type="molecule type" value="Genomic_DNA"/>
</dbReference>
<evidence type="ECO:0000256" key="6">
    <source>
        <dbReference type="ARBA" id="ARBA00033269"/>
    </source>
</evidence>
<dbReference type="PRINTS" id="PR00100">
    <property type="entry name" value="AOTCASE"/>
</dbReference>
<dbReference type="NCBIfam" id="TIGR00658">
    <property type="entry name" value="orni_carb_tr"/>
    <property type="match status" value="1"/>
</dbReference>
<evidence type="ECO:0000256" key="2">
    <source>
        <dbReference type="ARBA" id="ARBA00013007"/>
    </source>
</evidence>
<feature type="domain" description="Aspartate/ornithine carbamoyltransferase Asp/Orn-binding" evidence="8">
    <location>
        <begin position="184"/>
        <end position="335"/>
    </location>
</feature>
<evidence type="ECO:0000256" key="4">
    <source>
        <dbReference type="ARBA" id="ARBA00022679"/>
    </source>
</evidence>
<gene>
    <name evidence="10" type="primary">ARG3</name>
    <name evidence="10" type="ORF">SCUCBS95973_003574</name>
</gene>
<feature type="domain" description="Aspartate/ornithine carbamoyltransferase carbamoyl-P binding" evidence="9">
    <location>
        <begin position="25"/>
        <end position="169"/>
    </location>
</feature>
<comment type="similarity">
    <text evidence="1">Belongs to the aspartate/ornithine carbamoyltransferase superfamily. OTCase family.</text>
</comment>
<accession>A0ABP0BGT6</accession>
<keyword evidence="4 7" id="KW-0808">Transferase</keyword>
<dbReference type="Pfam" id="PF00185">
    <property type="entry name" value="OTCace"/>
    <property type="match status" value="1"/>
</dbReference>
<dbReference type="PRINTS" id="PR00102">
    <property type="entry name" value="OTCASE"/>
</dbReference>
<evidence type="ECO:0000256" key="1">
    <source>
        <dbReference type="ARBA" id="ARBA00007805"/>
    </source>
</evidence>
<name>A0ABP0BGT6_9PEZI</name>
<dbReference type="Gene3D" id="3.40.50.1370">
    <property type="entry name" value="Aspartate/ornithine carbamoyltransferase"/>
    <property type="match status" value="2"/>
</dbReference>
<evidence type="ECO:0000256" key="5">
    <source>
        <dbReference type="ARBA" id="ARBA00029440"/>
    </source>
</evidence>
<organism evidence="10 11">
    <name type="scientific">Sporothrix curviconia</name>
    <dbReference type="NCBI Taxonomy" id="1260050"/>
    <lineage>
        <taxon>Eukaryota</taxon>
        <taxon>Fungi</taxon>
        <taxon>Dikarya</taxon>
        <taxon>Ascomycota</taxon>
        <taxon>Pezizomycotina</taxon>
        <taxon>Sordariomycetes</taxon>
        <taxon>Sordariomycetidae</taxon>
        <taxon>Ophiostomatales</taxon>
        <taxon>Ophiostomataceae</taxon>
        <taxon>Sporothrix</taxon>
    </lineage>
</organism>
<evidence type="ECO:0000259" key="8">
    <source>
        <dbReference type="Pfam" id="PF00185"/>
    </source>
</evidence>
<evidence type="ECO:0000313" key="11">
    <source>
        <dbReference type="Proteomes" id="UP001642405"/>
    </source>
</evidence>
<dbReference type="InterPro" id="IPR006132">
    <property type="entry name" value="Asp/Orn_carbamoyltranf_P-bd"/>
</dbReference>
<comment type="pathway">
    <text evidence="5">Amino-acid biosynthesis.</text>
</comment>
<dbReference type="GO" id="GO:0004585">
    <property type="term" value="F:ornithine carbamoyltransferase activity"/>
    <property type="evidence" value="ECO:0007669"/>
    <property type="project" value="UniProtKB-EC"/>
</dbReference>
<protein>
    <recommendedName>
        <fullName evidence="3">Ornithine carbamoyltransferase, mitochondrial</fullName>
        <ecNumber evidence="2">2.1.3.3</ecNumber>
    </recommendedName>
    <alternativeName>
        <fullName evidence="6">Ornithine transcarbamylase</fullName>
    </alternativeName>
</protein>
<dbReference type="InterPro" id="IPR036901">
    <property type="entry name" value="Asp/Orn_carbamoylTrfase_sf"/>
</dbReference>
<dbReference type="PANTHER" id="PTHR45753">
    <property type="entry name" value="ORNITHINE CARBAMOYLTRANSFERASE, MITOCHONDRIAL"/>
    <property type="match status" value="1"/>
</dbReference>
<dbReference type="InterPro" id="IPR006130">
    <property type="entry name" value="Asp/Orn_carbamoylTrfase"/>
</dbReference>
<dbReference type="PANTHER" id="PTHR45753:SF3">
    <property type="entry name" value="ORNITHINE TRANSCARBAMYLASE, MITOCHONDRIAL"/>
    <property type="match status" value="1"/>
</dbReference>
<proteinExistence type="inferred from homology"/>
<reference evidence="10 11" key="1">
    <citation type="submission" date="2024-01" db="EMBL/GenBank/DDBJ databases">
        <authorList>
            <person name="Allen C."/>
            <person name="Tagirdzhanova G."/>
        </authorList>
    </citation>
    <scope>NUCLEOTIDE SEQUENCE [LARGE SCALE GENOMIC DNA]</scope>
</reference>
<evidence type="ECO:0000256" key="7">
    <source>
        <dbReference type="RuleBase" id="RU003634"/>
    </source>
</evidence>
<keyword evidence="11" id="KW-1185">Reference proteome</keyword>
<dbReference type="SUPFAM" id="SSF53671">
    <property type="entry name" value="Aspartate/ornithine carbamoyltransferase"/>
    <property type="match status" value="1"/>
</dbReference>
<evidence type="ECO:0000256" key="3">
    <source>
        <dbReference type="ARBA" id="ARBA00021536"/>
    </source>
</evidence>
<dbReference type="InterPro" id="IPR006131">
    <property type="entry name" value="Asp_carbamoyltransf_Asp/Orn-bd"/>
</dbReference>
<dbReference type="EC" id="2.1.3.3" evidence="2"/>
<evidence type="ECO:0000259" key="9">
    <source>
        <dbReference type="Pfam" id="PF02729"/>
    </source>
</evidence>
<dbReference type="InterPro" id="IPR002292">
    <property type="entry name" value="Orn/put_carbamltrans"/>
</dbReference>
<dbReference type="PROSITE" id="PS00097">
    <property type="entry name" value="CARBAMOYLTRANSFERASE"/>
    <property type="match status" value="1"/>
</dbReference>
<evidence type="ECO:0000313" key="10">
    <source>
        <dbReference type="EMBL" id="CAK7218716.1"/>
    </source>
</evidence>
<dbReference type="Proteomes" id="UP001642405">
    <property type="component" value="Unassembled WGS sequence"/>
</dbReference>
<comment type="caution">
    <text evidence="10">The sequence shown here is derived from an EMBL/GenBank/DDBJ whole genome shotgun (WGS) entry which is preliminary data.</text>
</comment>
<dbReference type="Pfam" id="PF02729">
    <property type="entry name" value="OTCace_N"/>
    <property type="match status" value="1"/>
</dbReference>